<accession>B0DSU3</accession>
<name>B0DSU3_LACBS</name>
<dbReference type="InParanoid" id="B0DSU3"/>
<dbReference type="KEGG" id="lbc:LACBIDRAFT_332471"/>
<evidence type="ECO:0000313" key="2">
    <source>
        <dbReference type="Proteomes" id="UP000001194"/>
    </source>
</evidence>
<evidence type="ECO:0000313" key="1">
    <source>
        <dbReference type="EMBL" id="EDR02300.1"/>
    </source>
</evidence>
<dbReference type="Proteomes" id="UP000001194">
    <property type="component" value="Unassembled WGS sequence"/>
</dbReference>
<organism evidence="2">
    <name type="scientific">Laccaria bicolor (strain S238N-H82 / ATCC MYA-4686)</name>
    <name type="common">Bicoloured deceiver</name>
    <name type="synonym">Laccaria laccata var. bicolor</name>
    <dbReference type="NCBI Taxonomy" id="486041"/>
    <lineage>
        <taxon>Eukaryota</taxon>
        <taxon>Fungi</taxon>
        <taxon>Dikarya</taxon>
        <taxon>Basidiomycota</taxon>
        <taxon>Agaricomycotina</taxon>
        <taxon>Agaricomycetes</taxon>
        <taxon>Agaricomycetidae</taxon>
        <taxon>Agaricales</taxon>
        <taxon>Agaricineae</taxon>
        <taxon>Hydnangiaceae</taxon>
        <taxon>Laccaria</taxon>
    </lineage>
</organism>
<proteinExistence type="predicted"/>
<dbReference type="AlphaFoldDB" id="B0DSU3"/>
<reference evidence="1 2" key="1">
    <citation type="journal article" date="2008" name="Nature">
        <title>The genome of Laccaria bicolor provides insights into mycorrhizal symbiosis.</title>
        <authorList>
            <person name="Martin F."/>
            <person name="Aerts A."/>
            <person name="Ahren D."/>
            <person name="Brun A."/>
            <person name="Danchin E.G.J."/>
            <person name="Duchaussoy F."/>
            <person name="Gibon J."/>
            <person name="Kohler A."/>
            <person name="Lindquist E."/>
            <person name="Pereda V."/>
            <person name="Salamov A."/>
            <person name="Shapiro H.J."/>
            <person name="Wuyts J."/>
            <person name="Blaudez D."/>
            <person name="Buee M."/>
            <person name="Brokstein P."/>
            <person name="Canbaeck B."/>
            <person name="Cohen D."/>
            <person name="Courty P.E."/>
            <person name="Coutinho P.M."/>
            <person name="Delaruelle C."/>
            <person name="Detter J.C."/>
            <person name="Deveau A."/>
            <person name="DiFazio S."/>
            <person name="Duplessis S."/>
            <person name="Fraissinet-Tachet L."/>
            <person name="Lucic E."/>
            <person name="Frey-Klett P."/>
            <person name="Fourrey C."/>
            <person name="Feussner I."/>
            <person name="Gay G."/>
            <person name="Grimwood J."/>
            <person name="Hoegger P.J."/>
            <person name="Jain P."/>
            <person name="Kilaru S."/>
            <person name="Labbe J."/>
            <person name="Lin Y.C."/>
            <person name="Legue V."/>
            <person name="Le Tacon F."/>
            <person name="Marmeisse R."/>
            <person name="Melayah D."/>
            <person name="Montanini B."/>
            <person name="Muratet M."/>
            <person name="Nehls U."/>
            <person name="Niculita-Hirzel H."/>
            <person name="Oudot-Le Secq M.P."/>
            <person name="Peter M."/>
            <person name="Quesneville H."/>
            <person name="Rajashekar B."/>
            <person name="Reich M."/>
            <person name="Rouhier N."/>
            <person name="Schmutz J."/>
            <person name="Yin T."/>
            <person name="Chalot M."/>
            <person name="Henrissat B."/>
            <person name="Kuees U."/>
            <person name="Lucas S."/>
            <person name="Van de Peer Y."/>
            <person name="Podila G.K."/>
            <person name="Polle A."/>
            <person name="Pukkila P.J."/>
            <person name="Richardson P.M."/>
            <person name="Rouze P."/>
            <person name="Sanders I.R."/>
            <person name="Stajich J.E."/>
            <person name="Tunlid A."/>
            <person name="Tuskan G."/>
            <person name="Grigoriev I.V."/>
        </authorList>
    </citation>
    <scope>NUCLEOTIDE SEQUENCE [LARGE SCALE GENOMIC DNA]</scope>
    <source>
        <strain evidence="2">S238N-H82 / ATCC MYA-4686</strain>
    </source>
</reference>
<gene>
    <name evidence="1" type="ORF">LACBIDRAFT_332471</name>
</gene>
<dbReference type="EMBL" id="DS547131">
    <property type="protein sequence ID" value="EDR02300.1"/>
    <property type="molecule type" value="Genomic_DNA"/>
</dbReference>
<sequence>MHWNHLNPLDSSGIQWTMTGLVVHWTGTGLRKVACSPPTWPSNWATGIHWTPLDSTGIHMDYVGDGKDLPRVCYMRYGGMPLAAKAEIMQSEYKNSRQVLSILSPEVLRFLDLEAQVSKVETDDQIGSDEVDWALCKPTWPSNWATGIHWTPLESTGIHMDYMGDGKDLC</sequence>
<dbReference type="GeneID" id="6082602"/>
<dbReference type="HOGENOM" id="CLU_1570898_0_0_1"/>
<keyword evidence="2" id="KW-1185">Reference proteome</keyword>
<dbReference type="RefSeq" id="XP_001886977.1">
    <property type="nucleotide sequence ID" value="XM_001886942.1"/>
</dbReference>
<protein>
    <submittedName>
        <fullName evidence="1">Predicted protein</fullName>
    </submittedName>
</protein>